<evidence type="ECO:0008006" key="9">
    <source>
        <dbReference type="Google" id="ProtNLM"/>
    </source>
</evidence>
<dbReference type="OrthoDB" id="422206at2759"/>
<feature type="region of interest" description="Disordered" evidence="5">
    <location>
        <begin position="1"/>
        <end position="24"/>
    </location>
</feature>
<dbReference type="GO" id="GO:0022857">
    <property type="term" value="F:transmembrane transporter activity"/>
    <property type="evidence" value="ECO:0007669"/>
    <property type="project" value="InterPro"/>
</dbReference>
<evidence type="ECO:0000256" key="1">
    <source>
        <dbReference type="ARBA" id="ARBA00004141"/>
    </source>
</evidence>
<organism evidence="7 8">
    <name type="scientific">Danionella cerebrum</name>
    <dbReference type="NCBI Taxonomy" id="2873325"/>
    <lineage>
        <taxon>Eukaryota</taxon>
        <taxon>Metazoa</taxon>
        <taxon>Chordata</taxon>
        <taxon>Craniata</taxon>
        <taxon>Vertebrata</taxon>
        <taxon>Euteleostomi</taxon>
        <taxon>Actinopterygii</taxon>
        <taxon>Neopterygii</taxon>
        <taxon>Teleostei</taxon>
        <taxon>Ostariophysi</taxon>
        <taxon>Cypriniformes</taxon>
        <taxon>Danionidae</taxon>
        <taxon>Danioninae</taxon>
        <taxon>Danionella</taxon>
    </lineage>
</organism>
<comment type="subcellular location">
    <subcellularLocation>
        <location evidence="1">Membrane</location>
        <topology evidence="1">Multi-pass membrane protein</topology>
    </subcellularLocation>
</comment>
<feature type="transmembrane region" description="Helical" evidence="6">
    <location>
        <begin position="285"/>
        <end position="308"/>
    </location>
</feature>
<dbReference type="Gene3D" id="1.20.1250.20">
    <property type="entry name" value="MFS general substrate transporter like domains"/>
    <property type="match status" value="2"/>
</dbReference>
<reference evidence="7 8" key="1">
    <citation type="journal article" date="2019" name="Sci. Data">
        <title>Hybrid genome assembly and annotation of Danionella translucida.</title>
        <authorList>
            <person name="Kadobianskyi M."/>
            <person name="Schulze L."/>
            <person name="Schuelke M."/>
            <person name="Judkewitz B."/>
        </authorList>
    </citation>
    <scope>NUCLEOTIDE SEQUENCE [LARGE SCALE GENOMIC DNA]</scope>
    <source>
        <strain evidence="7 8">Bolton</strain>
    </source>
</reference>
<evidence type="ECO:0000313" key="7">
    <source>
        <dbReference type="EMBL" id="TRY91129.1"/>
    </source>
</evidence>
<dbReference type="Proteomes" id="UP000316079">
    <property type="component" value="Unassembled WGS sequence"/>
</dbReference>
<dbReference type="Pfam" id="PF07690">
    <property type="entry name" value="MFS_1"/>
    <property type="match status" value="1"/>
</dbReference>
<evidence type="ECO:0000256" key="6">
    <source>
        <dbReference type="SAM" id="Phobius"/>
    </source>
</evidence>
<dbReference type="STRING" id="623744.A0A553QMA9"/>
<evidence type="ECO:0000256" key="4">
    <source>
        <dbReference type="ARBA" id="ARBA00023136"/>
    </source>
</evidence>
<evidence type="ECO:0000256" key="2">
    <source>
        <dbReference type="ARBA" id="ARBA00022692"/>
    </source>
</evidence>
<name>A0A553QMA9_9TELE</name>
<dbReference type="AlphaFoldDB" id="A0A553QMA9"/>
<dbReference type="PANTHER" id="PTHR10924:SF6">
    <property type="entry name" value="SOLUTE CARRIER FAMILY 49 MEMBER A3"/>
    <property type="match status" value="1"/>
</dbReference>
<dbReference type="PANTHER" id="PTHR10924">
    <property type="entry name" value="MAJOR FACILITATOR SUPERFAMILY PROTEIN-RELATED"/>
    <property type="match status" value="1"/>
</dbReference>
<feature type="transmembrane region" description="Helical" evidence="6">
    <location>
        <begin position="105"/>
        <end position="126"/>
    </location>
</feature>
<dbReference type="CDD" id="cd17399">
    <property type="entry name" value="MFS_MFSD7"/>
    <property type="match status" value="1"/>
</dbReference>
<accession>A0A553QMA9</accession>
<keyword evidence="3 6" id="KW-1133">Transmembrane helix</keyword>
<evidence type="ECO:0000256" key="5">
    <source>
        <dbReference type="SAM" id="MobiDB-lite"/>
    </source>
</evidence>
<feature type="transmembrane region" description="Helical" evidence="6">
    <location>
        <begin position="78"/>
        <end position="98"/>
    </location>
</feature>
<feature type="transmembrane region" description="Helical" evidence="6">
    <location>
        <begin position="343"/>
        <end position="363"/>
    </location>
</feature>
<sequence length="427" mass="45373">MEEETGETEALIQSSSADSRPQPLGAPPARYKVYRKRWFILAVLSLLNCSNAMCWLSFAPVADETAQTLHLSLQQVNWFSLVYVLVAIVFSFCSMWILDTKGLRFSLLLGALLNACGSALRVVSMFFPCCVFPLMMCGQILCALAQPLIVFAPAKLAAQWFPEHQRATANTLASMANPLGLLLANVVSPLVISHGYSLFTLMCMYAGPTSVACALALLGICESLPAIPPSASRATPSDTPSIKQLLQNRAYLILLLCFGSGIGIFTCFSTLLQQILCVQGYTNEFAGLCGAVSVVLGLLGALVLGVCVDRTKAFTEVTKIGMSMASLGCTAFSMVSQLANQRILVAVVCGSFGLFGYSVYPIAMELAVECTYPTGEATSTGLIFLSGVSAGDGRFVCSGGLHLRSILPHGVSETASGGRRERGGNMC</sequence>
<protein>
    <recommendedName>
        <fullName evidence="9">Major facilitator superfamily (MFS) profile domain-containing protein</fullName>
    </recommendedName>
</protein>
<proteinExistence type="predicted"/>
<keyword evidence="4 6" id="KW-0472">Membrane</keyword>
<gene>
    <name evidence="7" type="ORF">DNTS_020419</name>
</gene>
<feature type="transmembrane region" description="Helical" evidence="6">
    <location>
        <begin position="250"/>
        <end position="273"/>
    </location>
</feature>
<dbReference type="InterPro" id="IPR011701">
    <property type="entry name" value="MFS"/>
</dbReference>
<evidence type="ECO:0000256" key="3">
    <source>
        <dbReference type="ARBA" id="ARBA00022989"/>
    </source>
</evidence>
<dbReference type="InterPro" id="IPR049680">
    <property type="entry name" value="FLVCR1-2_SLC49-like"/>
</dbReference>
<comment type="caution">
    <text evidence="7">The sequence shown here is derived from an EMBL/GenBank/DDBJ whole genome shotgun (WGS) entry which is preliminary data.</text>
</comment>
<dbReference type="SUPFAM" id="SSF103473">
    <property type="entry name" value="MFS general substrate transporter"/>
    <property type="match status" value="1"/>
</dbReference>
<keyword evidence="8" id="KW-1185">Reference proteome</keyword>
<dbReference type="InterPro" id="IPR036259">
    <property type="entry name" value="MFS_trans_sf"/>
</dbReference>
<evidence type="ECO:0000313" key="8">
    <source>
        <dbReference type="Proteomes" id="UP000316079"/>
    </source>
</evidence>
<keyword evidence="2 6" id="KW-0812">Transmembrane</keyword>
<feature type="transmembrane region" description="Helical" evidence="6">
    <location>
        <begin position="132"/>
        <end position="151"/>
    </location>
</feature>
<feature type="transmembrane region" description="Helical" evidence="6">
    <location>
        <begin position="38"/>
        <end position="58"/>
    </location>
</feature>
<dbReference type="EMBL" id="SRMA01025779">
    <property type="protein sequence ID" value="TRY91129.1"/>
    <property type="molecule type" value="Genomic_DNA"/>
</dbReference>
<dbReference type="GO" id="GO:0016020">
    <property type="term" value="C:membrane"/>
    <property type="evidence" value="ECO:0007669"/>
    <property type="project" value="UniProtKB-SubCell"/>
</dbReference>
<feature type="transmembrane region" description="Helical" evidence="6">
    <location>
        <begin position="172"/>
        <end position="192"/>
    </location>
</feature>